<organism evidence="2 3">
    <name type="scientific">Natrinema soli</name>
    <dbReference type="NCBI Taxonomy" id="1930624"/>
    <lineage>
        <taxon>Archaea</taxon>
        <taxon>Methanobacteriati</taxon>
        <taxon>Methanobacteriota</taxon>
        <taxon>Stenosarchaea group</taxon>
        <taxon>Halobacteria</taxon>
        <taxon>Halobacteriales</taxon>
        <taxon>Natrialbaceae</taxon>
        <taxon>Natrinema</taxon>
    </lineage>
</organism>
<keyword evidence="3" id="KW-1185">Reference proteome</keyword>
<dbReference type="RefSeq" id="WP_273742325.1">
    <property type="nucleotide sequence ID" value="NZ_JAQIVI010000803.1"/>
</dbReference>
<dbReference type="Proteomes" id="UP001596383">
    <property type="component" value="Unassembled WGS sequence"/>
</dbReference>
<name>A0ABD5SWW2_9EURY</name>
<gene>
    <name evidence="2" type="ORF">ACFQE6_33110</name>
</gene>
<dbReference type="AlphaFoldDB" id="A0ABD5SWW2"/>
<dbReference type="Pfam" id="PF21818">
    <property type="entry name" value="DUF6884"/>
    <property type="match status" value="1"/>
</dbReference>
<feature type="domain" description="DUF6884" evidence="1">
    <location>
        <begin position="4"/>
        <end position="140"/>
    </location>
</feature>
<evidence type="ECO:0000259" key="1">
    <source>
        <dbReference type="Pfam" id="PF21818"/>
    </source>
</evidence>
<evidence type="ECO:0000313" key="3">
    <source>
        <dbReference type="Proteomes" id="UP001596383"/>
    </source>
</evidence>
<protein>
    <submittedName>
        <fullName evidence="2">DUF6884 domain-containing protein</fullName>
    </submittedName>
</protein>
<reference evidence="2 3" key="1">
    <citation type="journal article" date="2019" name="Int. J. Syst. Evol. Microbiol.">
        <title>The Global Catalogue of Microorganisms (GCM) 10K type strain sequencing project: providing services to taxonomists for standard genome sequencing and annotation.</title>
        <authorList>
            <consortium name="The Broad Institute Genomics Platform"/>
            <consortium name="The Broad Institute Genome Sequencing Center for Infectious Disease"/>
            <person name="Wu L."/>
            <person name="Ma J."/>
        </authorList>
    </citation>
    <scope>NUCLEOTIDE SEQUENCE [LARGE SCALE GENOMIC DNA]</scope>
    <source>
        <strain evidence="2 3">LMG 29247</strain>
    </source>
</reference>
<sequence>MTEIGLVSCTKTKLEQPAPPAELYASSPLFSKARRYCEQNHDDWFILSAKHYLLEPNRPPIEPYDETLTGARVATKREWSETVFEQLQSAGLLEAGKTLVFHAGRAYYEELLPLLEETAVSVQFPVEGLMIGERLSWYNERL</sequence>
<comment type="caution">
    <text evidence="2">The sequence shown here is derived from an EMBL/GenBank/DDBJ whole genome shotgun (WGS) entry which is preliminary data.</text>
</comment>
<proteinExistence type="predicted"/>
<accession>A0ABD5SWW2</accession>
<dbReference type="EMBL" id="JBHSWV010000803">
    <property type="protein sequence ID" value="MFC6769708.1"/>
    <property type="molecule type" value="Genomic_DNA"/>
</dbReference>
<dbReference type="InterPro" id="IPR049251">
    <property type="entry name" value="DUF6884"/>
</dbReference>
<evidence type="ECO:0000313" key="2">
    <source>
        <dbReference type="EMBL" id="MFC6769708.1"/>
    </source>
</evidence>